<evidence type="ECO:0000256" key="1">
    <source>
        <dbReference type="ARBA" id="ARBA00001933"/>
    </source>
</evidence>
<evidence type="ECO:0000256" key="4">
    <source>
        <dbReference type="ARBA" id="ARBA00023167"/>
    </source>
</evidence>
<dbReference type="GO" id="GO:0003962">
    <property type="term" value="F:cystathionine gamma-synthase activity"/>
    <property type="evidence" value="ECO:0007669"/>
    <property type="project" value="TreeGrafter"/>
</dbReference>
<keyword evidence="4" id="KW-0486">Methionine biosynthesis</keyword>
<proteinExistence type="inferred from homology"/>
<dbReference type="InterPro" id="IPR015421">
    <property type="entry name" value="PyrdxlP-dep_Trfase_major"/>
</dbReference>
<dbReference type="Proteomes" id="UP000509704">
    <property type="component" value="Chromosome 3"/>
</dbReference>
<dbReference type="EMBL" id="CP058606">
    <property type="protein sequence ID" value="QLG71678.1"/>
    <property type="molecule type" value="Genomic_DNA"/>
</dbReference>
<name>A0A7H9AZ36_ZYGMR</name>
<dbReference type="FunFam" id="3.90.1150.10:FF:000063">
    <property type="entry name" value="Probable cystathionine gamma-synthase"/>
    <property type="match status" value="1"/>
</dbReference>
<accession>A0A7H9AZ36</accession>
<gene>
    <name evidence="8" type="ORF">HG535_0C00260</name>
</gene>
<evidence type="ECO:0000313" key="9">
    <source>
        <dbReference type="Proteomes" id="UP000509704"/>
    </source>
</evidence>
<dbReference type="InterPro" id="IPR051750">
    <property type="entry name" value="Trans-sulfuration_enzymes"/>
</dbReference>
<dbReference type="Pfam" id="PF01053">
    <property type="entry name" value="Cys_Met_Meta_PP"/>
    <property type="match status" value="1"/>
</dbReference>
<dbReference type="InterPro" id="IPR015422">
    <property type="entry name" value="PyrdxlP-dep_Trfase_small"/>
</dbReference>
<evidence type="ECO:0000256" key="7">
    <source>
        <dbReference type="RuleBase" id="RU362118"/>
    </source>
</evidence>
<dbReference type="AlphaFoldDB" id="A0A7H9AZ36"/>
<comment type="pathway">
    <text evidence="5">Amino-acid biosynthesis; L-methionine biosynthesis via de novo pathway.</text>
</comment>
<dbReference type="GO" id="GO:0030170">
    <property type="term" value="F:pyridoxal phosphate binding"/>
    <property type="evidence" value="ECO:0007669"/>
    <property type="project" value="InterPro"/>
</dbReference>
<dbReference type="SUPFAM" id="SSF53383">
    <property type="entry name" value="PLP-dependent transferases"/>
    <property type="match status" value="1"/>
</dbReference>
<dbReference type="InterPro" id="IPR015424">
    <property type="entry name" value="PyrdxlP-dep_Trfase"/>
</dbReference>
<keyword evidence="9" id="KW-1185">Reference proteome</keyword>
<evidence type="ECO:0008006" key="10">
    <source>
        <dbReference type="Google" id="ProtNLM"/>
    </source>
</evidence>
<dbReference type="PANTHER" id="PTHR42699">
    <property type="match status" value="1"/>
</dbReference>
<evidence type="ECO:0000256" key="5">
    <source>
        <dbReference type="ARBA" id="ARBA00034478"/>
    </source>
</evidence>
<dbReference type="GeneID" id="59235373"/>
<evidence type="ECO:0000256" key="2">
    <source>
        <dbReference type="ARBA" id="ARBA00022605"/>
    </source>
</evidence>
<evidence type="ECO:0000313" key="8">
    <source>
        <dbReference type="EMBL" id="QLG71678.1"/>
    </source>
</evidence>
<evidence type="ECO:0000256" key="3">
    <source>
        <dbReference type="ARBA" id="ARBA00022898"/>
    </source>
</evidence>
<dbReference type="GO" id="GO:0009086">
    <property type="term" value="P:methionine biosynthetic process"/>
    <property type="evidence" value="ECO:0007669"/>
    <property type="project" value="UniProtKB-KW"/>
</dbReference>
<dbReference type="PANTHER" id="PTHR42699:SF1">
    <property type="entry name" value="CYSTATHIONINE GAMMA-SYNTHASE-RELATED"/>
    <property type="match status" value="1"/>
</dbReference>
<reference evidence="8 9" key="1">
    <citation type="submission" date="2020-07" db="EMBL/GenBank/DDBJ databases">
        <title>The yeast mating-type switching endonuclease HO is a domesticated member of an unorthodox homing genetic element family.</title>
        <authorList>
            <person name="Coughlan A.Y."/>
            <person name="Lombardi L."/>
            <person name="Braun-Galleani S."/>
            <person name="Martos A.R."/>
            <person name="Galeote V."/>
            <person name="Bigey F."/>
            <person name="Dequin S."/>
            <person name="Byrne K.P."/>
            <person name="Wolfe K.H."/>
        </authorList>
    </citation>
    <scope>NUCLEOTIDE SEQUENCE [LARGE SCALE GENOMIC DNA]</scope>
    <source>
        <strain evidence="8 9">NRRL Y-6702</strain>
    </source>
</reference>
<evidence type="ECO:0000256" key="6">
    <source>
        <dbReference type="ARBA" id="ARBA00061376"/>
    </source>
</evidence>
<protein>
    <recommendedName>
        <fullName evidence="10">Cystathionine gamma-synthase</fullName>
    </recommendedName>
</protein>
<dbReference type="InterPro" id="IPR000277">
    <property type="entry name" value="Cys/Met-Metab_PyrdxlP-dep_enz"/>
</dbReference>
<keyword evidence="2" id="KW-0028">Amino-acid biosynthesis</keyword>
<sequence length="575" mass="64321">MTEIDFGQPLPSNLEYAVSFGIPTWRTALGYVEKDPIVIEKMATGYPRYFPQPPIQKLCKYFVKKFGKNSEDCRPFPSLKEAEECLMFIKSVTGSESTAHLAVDTFKLADNESAKSGENNTLCIRIAAVLAAGDEFNHVKEYWKLRGECVSSRLADLLSKSFMETESFSSQVNHGLEERVLSAQSSGENAKILIKRRIADNHFNPFGSGKNSAALDVEKVDPEKVVYLVSSGMSSIFTARRFLTHWEESRASKYSSSHENTSKDQNTSVCNTAAIFGFPFKDTQVILRTFGTCKFYGFGDSRDIDSLKNYLDAPGNRILAVFIETPSNPLLNMPDLKKLRKLADKYGFFIVIDDTIGGLNVDVLGYADIICTSLTKLFNGSSNVMGGSVILNPQSSIYSSALDFFSSHEFEELLWLEDAVVLEENSRDFEDRTIRANENTEKLIYGLLLAQQGDIFKKIYYPALSSKETFENYEAVRNEKGGYGCLFSMSFFNELDAGVFYDSLKVFKGPSNGTNFTLACPYVQLAHHSELEEVSEFGADPNFVRVSVGLEDSKWLIEVFSAAIEAVKQRYHSKV</sequence>
<dbReference type="KEGG" id="zmk:HG535_0C00260"/>
<dbReference type="Gene3D" id="3.40.640.10">
    <property type="entry name" value="Type I PLP-dependent aspartate aminotransferase-like (Major domain)"/>
    <property type="match status" value="1"/>
</dbReference>
<dbReference type="RefSeq" id="XP_037143406.1">
    <property type="nucleotide sequence ID" value="XM_037287511.1"/>
</dbReference>
<comment type="cofactor">
    <cofactor evidence="1 7">
        <name>pyridoxal 5'-phosphate</name>
        <dbReference type="ChEBI" id="CHEBI:597326"/>
    </cofactor>
</comment>
<keyword evidence="3 7" id="KW-0663">Pyridoxal phosphate</keyword>
<comment type="similarity">
    <text evidence="6">Belongs to the trans-sulfuration enzymes family. MET7 subfamily.</text>
</comment>
<dbReference type="Gene3D" id="3.90.1150.10">
    <property type="entry name" value="Aspartate Aminotransferase, domain 1"/>
    <property type="match status" value="1"/>
</dbReference>
<dbReference type="GO" id="GO:0019346">
    <property type="term" value="P:transsulfuration"/>
    <property type="evidence" value="ECO:0007669"/>
    <property type="project" value="InterPro"/>
</dbReference>
<dbReference type="OrthoDB" id="10047078at2759"/>
<organism evidence="8 9">
    <name type="scientific">Zygotorulaspora mrakii</name>
    <name type="common">Zygosaccharomyces mrakii</name>
    <dbReference type="NCBI Taxonomy" id="42260"/>
    <lineage>
        <taxon>Eukaryota</taxon>
        <taxon>Fungi</taxon>
        <taxon>Dikarya</taxon>
        <taxon>Ascomycota</taxon>
        <taxon>Saccharomycotina</taxon>
        <taxon>Saccharomycetes</taxon>
        <taxon>Saccharomycetales</taxon>
        <taxon>Saccharomycetaceae</taxon>
        <taxon>Zygotorulaspora</taxon>
    </lineage>
</organism>